<sequence>MPKPKAQKAPKSVEKKTAKPSSRKPKSKKEEATVAPETKTVTESVAETVDETTTESAVETKKKRHVPTKESVEQEFDELVTSIEEEIARLRESTAKSKGVKFLRTVNKKVKTLRAHTLRVTKQRKRTGRKNNSNSGFLKPVGISEELAKFTGWDPSKLRSRVDVTKFICAYIKEKKLQNPENGREIRVETDPKLQKLLKYDKKKDDKPLTYYSLQTYLKPHFKKDEPKKDEPEEKPAPEPTPEPVKAEEVEKPRKRKQRR</sequence>
<feature type="region of interest" description="Disordered" evidence="1">
    <location>
        <begin position="1"/>
        <end position="73"/>
    </location>
</feature>
<dbReference type="InterPro" id="IPR003121">
    <property type="entry name" value="SWIB_MDM2_domain"/>
</dbReference>
<dbReference type="InterPro" id="IPR036885">
    <property type="entry name" value="SWIB_MDM2_dom_sf"/>
</dbReference>
<evidence type="ECO:0000256" key="1">
    <source>
        <dbReference type="SAM" id="MobiDB-lite"/>
    </source>
</evidence>
<reference evidence="3" key="1">
    <citation type="journal article" date="2020" name="Nature">
        <title>Giant virus diversity and host interactions through global metagenomics.</title>
        <authorList>
            <person name="Schulz F."/>
            <person name="Roux S."/>
            <person name="Paez-Espino D."/>
            <person name="Jungbluth S."/>
            <person name="Walsh D.A."/>
            <person name="Denef V.J."/>
            <person name="McMahon K.D."/>
            <person name="Konstantinidis K.T."/>
            <person name="Eloe-Fadrosh E.A."/>
            <person name="Kyrpides N.C."/>
            <person name="Woyke T."/>
        </authorList>
    </citation>
    <scope>NUCLEOTIDE SEQUENCE</scope>
    <source>
        <strain evidence="3">GVMAG-M-3300005589-24</strain>
    </source>
</reference>
<dbReference type="Pfam" id="PF02201">
    <property type="entry name" value="SWIB"/>
    <property type="match status" value="1"/>
</dbReference>
<evidence type="ECO:0000259" key="2">
    <source>
        <dbReference type="PROSITE" id="PS51925"/>
    </source>
</evidence>
<dbReference type="SUPFAM" id="SSF47592">
    <property type="entry name" value="SWIB/MDM2 domain"/>
    <property type="match status" value="1"/>
</dbReference>
<evidence type="ECO:0000313" key="3">
    <source>
        <dbReference type="EMBL" id="QHT29398.1"/>
    </source>
</evidence>
<organism evidence="3">
    <name type="scientific">viral metagenome</name>
    <dbReference type="NCBI Taxonomy" id="1070528"/>
    <lineage>
        <taxon>unclassified sequences</taxon>
        <taxon>metagenomes</taxon>
        <taxon>organismal metagenomes</taxon>
    </lineage>
</organism>
<protein>
    <recommendedName>
        <fullName evidence="2">DM2 domain-containing protein</fullName>
    </recommendedName>
</protein>
<dbReference type="SMART" id="SM00151">
    <property type="entry name" value="SWIB"/>
    <property type="match status" value="1"/>
</dbReference>
<accession>A0A6C0EK53</accession>
<name>A0A6C0EK53_9ZZZZ</name>
<feature type="domain" description="DM2" evidence="2">
    <location>
        <begin position="136"/>
        <end position="224"/>
    </location>
</feature>
<dbReference type="InterPro" id="IPR019835">
    <property type="entry name" value="SWIB_domain"/>
</dbReference>
<dbReference type="EMBL" id="MN738877">
    <property type="protein sequence ID" value="QHT29398.1"/>
    <property type="molecule type" value="Genomic_DNA"/>
</dbReference>
<feature type="region of interest" description="Disordered" evidence="1">
    <location>
        <begin position="220"/>
        <end position="260"/>
    </location>
</feature>
<proteinExistence type="predicted"/>
<dbReference type="CDD" id="cd10567">
    <property type="entry name" value="SWIB-MDM2_like"/>
    <property type="match status" value="1"/>
</dbReference>
<dbReference type="Gene3D" id="1.10.245.10">
    <property type="entry name" value="SWIB/MDM2 domain"/>
    <property type="match status" value="1"/>
</dbReference>
<dbReference type="PROSITE" id="PS51925">
    <property type="entry name" value="SWIB_MDM2"/>
    <property type="match status" value="1"/>
</dbReference>
<feature type="compositionally biased region" description="Basic and acidic residues" evidence="1">
    <location>
        <begin position="223"/>
        <end position="237"/>
    </location>
</feature>
<dbReference type="AlphaFoldDB" id="A0A6C0EK53"/>